<keyword evidence="3 10" id="KW-0813">Transport</keyword>
<organism evidence="12 13">
    <name type="scientific">Hyaloscypha bicolor E</name>
    <dbReference type="NCBI Taxonomy" id="1095630"/>
    <lineage>
        <taxon>Eukaryota</taxon>
        <taxon>Fungi</taxon>
        <taxon>Dikarya</taxon>
        <taxon>Ascomycota</taxon>
        <taxon>Pezizomycotina</taxon>
        <taxon>Leotiomycetes</taxon>
        <taxon>Helotiales</taxon>
        <taxon>Hyaloscyphaceae</taxon>
        <taxon>Hyaloscypha</taxon>
        <taxon>Hyaloscypha bicolor</taxon>
    </lineage>
</organism>
<dbReference type="InParanoid" id="A0A2J6TMV9"/>
<protein>
    <recommendedName>
        <fullName evidence="10">Vacuolar calcium ion transporter</fullName>
    </recommendedName>
</protein>
<dbReference type="GO" id="GO:0015369">
    <property type="term" value="F:calcium:proton antiporter activity"/>
    <property type="evidence" value="ECO:0007669"/>
    <property type="project" value="UniProtKB-UniRule"/>
</dbReference>
<dbReference type="AlphaFoldDB" id="A0A2J6TMV9"/>
<feature type="transmembrane region" description="Helical" evidence="10">
    <location>
        <begin position="159"/>
        <end position="181"/>
    </location>
</feature>
<evidence type="ECO:0000256" key="7">
    <source>
        <dbReference type="ARBA" id="ARBA00022989"/>
    </source>
</evidence>
<feature type="transmembrane region" description="Helical" evidence="10">
    <location>
        <begin position="247"/>
        <end position="274"/>
    </location>
</feature>
<comment type="similarity">
    <text evidence="2 10">Belongs to the Ca(2+):cation antiporter (CaCA) (TC 2.A.19) family.</text>
</comment>
<dbReference type="GO" id="GO:0012505">
    <property type="term" value="C:endomembrane system"/>
    <property type="evidence" value="ECO:0007669"/>
    <property type="project" value="UniProtKB-SubCell"/>
</dbReference>
<dbReference type="Gene3D" id="1.20.1420.30">
    <property type="entry name" value="NCX, central ion-binding region"/>
    <property type="match status" value="1"/>
</dbReference>
<dbReference type="EMBL" id="KZ613765">
    <property type="protein sequence ID" value="PMD64360.1"/>
    <property type="molecule type" value="Genomic_DNA"/>
</dbReference>
<evidence type="ECO:0000256" key="5">
    <source>
        <dbReference type="ARBA" id="ARBA00022692"/>
    </source>
</evidence>
<dbReference type="InterPro" id="IPR004713">
    <property type="entry name" value="CaH_exchang"/>
</dbReference>
<feature type="domain" description="Sodium/calcium exchanger membrane region" evidence="11">
    <location>
        <begin position="62"/>
        <end position="216"/>
    </location>
</feature>
<feature type="transmembrane region" description="Helical" evidence="10">
    <location>
        <begin position="126"/>
        <end position="147"/>
    </location>
</feature>
<dbReference type="NCBIfam" id="TIGR00378">
    <property type="entry name" value="cax"/>
    <property type="match status" value="1"/>
</dbReference>
<evidence type="ECO:0000256" key="8">
    <source>
        <dbReference type="ARBA" id="ARBA00023065"/>
    </source>
</evidence>
<feature type="transmembrane region" description="Helical" evidence="10">
    <location>
        <begin position="349"/>
        <end position="365"/>
    </location>
</feature>
<feature type="transmembrane region" description="Helical" evidence="10">
    <location>
        <begin position="286"/>
        <end position="309"/>
    </location>
</feature>
<feature type="transmembrane region" description="Helical" evidence="10">
    <location>
        <begin position="36"/>
        <end position="56"/>
    </location>
</feature>
<dbReference type="PANTHER" id="PTHR31503:SF22">
    <property type="entry name" value="VACUOLAR CALCIUM ION TRANSPORTER"/>
    <property type="match status" value="1"/>
</dbReference>
<feature type="transmembrane region" description="Helical" evidence="10">
    <location>
        <begin position="321"/>
        <end position="343"/>
    </location>
</feature>
<dbReference type="InterPro" id="IPR044880">
    <property type="entry name" value="NCX_ion-bd_dom_sf"/>
</dbReference>
<dbReference type="PANTHER" id="PTHR31503">
    <property type="entry name" value="VACUOLAR CALCIUM ION TRANSPORTER"/>
    <property type="match status" value="1"/>
</dbReference>
<evidence type="ECO:0000256" key="4">
    <source>
        <dbReference type="ARBA" id="ARBA00022568"/>
    </source>
</evidence>
<evidence type="ECO:0000256" key="10">
    <source>
        <dbReference type="RuleBase" id="RU365028"/>
    </source>
</evidence>
<gene>
    <name evidence="12" type="ORF">K444DRAFT_555093</name>
</gene>
<keyword evidence="5 10" id="KW-0812">Transmembrane</keyword>
<keyword evidence="6 10" id="KW-0106">Calcium</keyword>
<keyword evidence="10" id="KW-0050">Antiport</keyword>
<dbReference type="GO" id="GO:0000329">
    <property type="term" value="C:fungal-type vacuole membrane"/>
    <property type="evidence" value="ECO:0007669"/>
    <property type="project" value="TreeGrafter"/>
</dbReference>
<accession>A0A2J6TMV9</accession>
<evidence type="ECO:0000256" key="1">
    <source>
        <dbReference type="ARBA" id="ARBA00004127"/>
    </source>
</evidence>
<evidence type="ECO:0000259" key="11">
    <source>
        <dbReference type="Pfam" id="PF01699"/>
    </source>
</evidence>
<evidence type="ECO:0000313" key="13">
    <source>
        <dbReference type="Proteomes" id="UP000235371"/>
    </source>
</evidence>
<dbReference type="Proteomes" id="UP000235371">
    <property type="component" value="Unassembled WGS sequence"/>
</dbReference>
<name>A0A2J6TMV9_9HELO</name>
<comment type="caution">
    <text evidence="10">Lacks conserved residue(s) required for the propagation of feature annotation.</text>
</comment>
<sequence>MTTPMSDLPADENTGLVALPEPFWLHLSRTIRRTLFSSYTNVLLVFVPIGIAAGTFGWPAEAVFALNFLAIIPLAPLITFSIDELSPSVGHAFGELIKPTSSNAVEMIVSIVAVSRGQPLVARSSLLGSILAYALLVLGSSFFIAGYDKKKLTFEKNMTNTLSSLMMAVSFSLIVPTIMSITSDGPESQPDSDARILSHAISIMLLVIFVIYLNFRAWFLDLNAQNDHDSTHENHQSVPRADSTFALGLYTTSCILLCTILCAILCAFHLVGSIDGLAQALDMNETFISLVLIPPISYSAKCVTVTAMARNCQMDLVMRSIIHSILQITMLIIPLVVLLGWLFKKPLTLDFNLFEATVFLLTLIVMSSTMQDGKSNYFSGIMLIGMYILIAVAFYVRPDVWESFILPGLDGRKVV</sequence>
<dbReference type="Pfam" id="PF01699">
    <property type="entry name" value="Na_Ca_ex"/>
    <property type="match status" value="2"/>
</dbReference>
<keyword evidence="10" id="KW-0926">Vacuole</keyword>
<proteinExistence type="inferred from homology"/>
<evidence type="ECO:0000256" key="3">
    <source>
        <dbReference type="ARBA" id="ARBA00022448"/>
    </source>
</evidence>
<evidence type="ECO:0000313" key="12">
    <source>
        <dbReference type="EMBL" id="PMD64360.1"/>
    </source>
</evidence>
<dbReference type="InterPro" id="IPR004837">
    <property type="entry name" value="NaCa_Exmemb"/>
</dbReference>
<dbReference type="RefSeq" id="XP_024741264.1">
    <property type="nucleotide sequence ID" value="XM_024876687.1"/>
</dbReference>
<evidence type="ECO:0000256" key="9">
    <source>
        <dbReference type="ARBA" id="ARBA00023136"/>
    </source>
</evidence>
<dbReference type="InterPro" id="IPR004798">
    <property type="entry name" value="CAX-like"/>
</dbReference>
<keyword evidence="7 10" id="KW-1133">Transmembrane helix</keyword>
<feature type="transmembrane region" description="Helical" evidence="10">
    <location>
        <begin position="196"/>
        <end position="215"/>
    </location>
</feature>
<feature type="domain" description="Sodium/calcium exchanger membrane region" evidence="11">
    <location>
        <begin position="255"/>
        <end position="395"/>
    </location>
</feature>
<feature type="transmembrane region" description="Helical" evidence="10">
    <location>
        <begin position="377"/>
        <end position="396"/>
    </location>
</feature>
<comment type="subcellular location">
    <subcellularLocation>
        <location evidence="1">Endomembrane system</location>
        <topology evidence="1">Multi-pass membrane protein</topology>
    </subcellularLocation>
    <subcellularLocation>
        <location evidence="10">Vacuole membrane</location>
    </subcellularLocation>
</comment>
<keyword evidence="4 10" id="KW-0109">Calcium transport</keyword>
<dbReference type="GO" id="GO:0006874">
    <property type="term" value="P:intracellular calcium ion homeostasis"/>
    <property type="evidence" value="ECO:0007669"/>
    <property type="project" value="TreeGrafter"/>
</dbReference>
<keyword evidence="13" id="KW-1185">Reference proteome</keyword>
<dbReference type="OrthoDB" id="1699231at2759"/>
<reference evidence="12 13" key="1">
    <citation type="submission" date="2016-04" db="EMBL/GenBank/DDBJ databases">
        <title>A degradative enzymes factory behind the ericoid mycorrhizal symbiosis.</title>
        <authorList>
            <consortium name="DOE Joint Genome Institute"/>
            <person name="Martino E."/>
            <person name="Morin E."/>
            <person name="Grelet G."/>
            <person name="Kuo A."/>
            <person name="Kohler A."/>
            <person name="Daghino S."/>
            <person name="Barry K."/>
            <person name="Choi C."/>
            <person name="Cichocki N."/>
            <person name="Clum A."/>
            <person name="Copeland A."/>
            <person name="Hainaut M."/>
            <person name="Haridas S."/>
            <person name="Labutti K."/>
            <person name="Lindquist E."/>
            <person name="Lipzen A."/>
            <person name="Khouja H.-R."/>
            <person name="Murat C."/>
            <person name="Ohm R."/>
            <person name="Olson A."/>
            <person name="Spatafora J."/>
            <person name="Veneault-Fourrey C."/>
            <person name="Henrissat B."/>
            <person name="Grigoriev I."/>
            <person name="Martin F."/>
            <person name="Perotto S."/>
        </authorList>
    </citation>
    <scope>NUCLEOTIDE SEQUENCE [LARGE SCALE GENOMIC DNA]</scope>
    <source>
        <strain evidence="12 13">E</strain>
    </source>
</reference>
<keyword evidence="8 10" id="KW-0406">Ion transport</keyword>
<evidence type="ECO:0000256" key="6">
    <source>
        <dbReference type="ARBA" id="ARBA00022837"/>
    </source>
</evidence>
<comment type="function">
    <text evidence="10">Has a role in promoting intracellular calcium ion sequestration via the exchange of calcium ions for hydrogen ions across the vacuolar membrane. Involved also in manganese ion homeostasis via its uptake into the vacuole.</text>
</comment>
<dbReference type="GeneID" id="36584766"/>
<keyword evidence="9 10" id="KW-0472">Membrane</keyword>
<feature type="transmembrane region" description="Helical" evidence="10">
    <location>
        <begin position="63"/>
        <end position="82"/>
    </location>
</feature>
<evidence type="ECO:0000256" key="2">
    <source>
        <dbReference type="ARBA" id="ARBA00008170"/>
    </source>
</evidence>